<evidence type="ECO:0000256" key="10">
    <source>
        <dbReference type="PROSITE-ProRule" id="PRU01360"/>
    </source>
</evidence>
<evidence type="ECO:0000256" key="8">
    <source>
        <dbReference type="ARBA" id="ARBA00023170"/>
    </source>
</evidence>
<feature type="domain" description="TonB-dependent receptor plug" evidence="14">
    <location>
        <begin position="120"/>
        <end position="228"/>
    </location>
</feature>
<dbReference type="PANTHER" id="PTHR30069:SF29">
    <property type="entry name" value="HEMOGLOBIN AND HEMOGLOBIN-HAPTOGLOBIN-BINDING PROTEIN 1-RELATED"/>
    <property type="match status" value="1"/>
</dbReference>
<feature type="chain" id="PRO_5045779930" evidence="12">
    <location>
        <begin position="20"/>
        <end position="724"/>
    </location>
</feature>
<evidence type="ECO:0000256" key="5">
    <source>
        <dbReference type="ARBA" id="ARBA00022729"/>
    </source>
</evidence>
<keyword evidence="9 10" id="KW-0998">Cell outer membrane</keyword>
<protein>
    <submittedName>
        <fullName evidence="15">TonB-dependent receptor</fullName>
    </submittedName>
</protein>
<dbReference type="EMBL" id="CP117167">
    <property type="protein sequence ID" value="WCT14308.1"/>
    <property type="molecule type" value="Genomic_DNA"/>
</dbReference>
<evidence type="ECO:0000259" key="14">
    <source>
        <dbReference type="Pfam" id="PF07715"/>
    </source>
</evidence>
<evidence type="ECO:0000256" key="7">
    <source>
        <dbReference type="ARBA" id="ARBA00023136"/>
    </source>
</evidence>
<reference evidence="15 16" key="1">
    <citation type="submission" date="2023-02" db="EMBL/GenBank/DDBJ databases">
        <title>Genome sequence of Mucilaginibacter jinjuensis strain KACC 16571.</title>
        <authorList>
            <person name="Kim S."/>
            <person name="Heo J."/>
            <person name="Kwon S.-W."/>
        </authorList>
    </citation>
    <scope>NUCLEOTIDE SEQUENCE [LARGE SCALE GENOMIC DNA]</scope>
    <source>
        <strain evidence="15 16">KACC 16571</strain>
    </source>
</reference>
<dbReference type="RefSeq" id="WP_273632730.1">
    <property type="nucleotide sequence ID" value="NZ_CP117167.1"/>
</dbReference>
<feature type="signal peptide" evidence="12">
    <location>
        <begin position="1"/>
        <end position="19"/>
    </location>
</feature>
<keyword evidence="5 12" id="KW-0732">Signal</keyword>
<dbReference type="InterPro" id="IPR036942">
    <property type="entry name" value="Beta-barrel_TonB_sf"/>
</dbReference>
<sequence length="724" mass="80893">MKKTFLFIFTLFIANCLYAQNTFKAIVRNDRTKEPLKGASANIAGLTLNTVSDSAGLITLKNIPNGKFEVKISYVGFSSQEKTLTFPLSHPDSPIEFGLEPQTDELDEVTIQTTRTNQNLRDIPTRIEALPAEELDEKSAMSPGNIKMLLAESTGINVQQTSAVSGTANFRVQGLDSRFTQLLQDGMPMYQGSSGGLSLLQISPLDLKQVEYIKGSASTLYGGGAIAGLINLISKTPVKTPELTFLLNGTSAKGADASIFYSQKWQHVGATMLGSYNYNGAYDPASTGFTAIPQINRITLNPKIFLYADEHNTGWFGVNTTYENRYGGDMQVVDVHADQVHQYFERNKTFRFSTQLSFTHKIDSTSQINFKNTVGYFDRQLDEPAFSFTGKQLSSYGEINYVKNGKRANWVTGLNWVTDHFTVPDSQNDLKYDLTTIGAFAQNTYRFTRWFSLESGLRLDYNTPAPGNKSDGVFILPRLNALFKIDEHFTSRVGGGLGYKMPTLFNDETEQEGYQHLQPLNIGKTRAEQSYGTNGDINYRGAIGDAFININQLFFYTYVDKPLILVNNSFINSPGHISTQGTETNLKLTMDELGFYLGYTYTDTKLQALNQVGTQPLTPKNRFSFDATYEIENSLRIGAESFYTGKQLLSDGTTGRAYITFGLLVQKMWKHLDIFINAENLTDRRQTRWDNIYSGNVTNPIFKDIYTPIEGVVVNCGLRIKLLN</sequence>
<gene>
    <name evidence="15" type="ORF">PQO05_10220</name>
</gene>
<dbReference type="InterPro" id="IPR012910">
    <property type="entry name" value="Plug_dom"/>
</dbReference>
<evidence type="ECO:0000256" key="11">
    <source>
        <dbReference type="RuleBase" id="RU003357"/>
    </source>
</evidence>
<evidence type="ECO:0000256" key="3">
    <source>
        <dbReference type="ARBA" id="ARBA00022452"/>
    </source>
</evidence>
<dbReference type="InterPro" id="IPR008969">
    <property type="entry name" value="CarboxyPept-like_regulatory"/>
</dbReference>
<dbReference type="Proteomes" id="UP001216139">
    <property type="component" value="Chromosome"/>
</dbReference>
<dbReference type="Pfam" id="PF00593">
    <property type="entry name" value="TonB_dep_Rec_b-barrel"/>
    <property type="match status" value="1"/>
</dbReference>
<keyword evidence="8 15" id="KW-0675">Receptor</keyword>
<comment type="similarity">
    <text evidence="10 11">Belongs to the TonB-dependent receptor family.</text>
</comment>
<feature type="domain" description="TonB-dependent receptor-like beta-barrel" evidence="13">
    <location>
        <begin position="290"/>
        <end position="681"/>
    </location>
</feature>
<evidence type="ECO:0000259" key="13">
    <source>
        <dbReference type="Pfam" id="PF00593"/>
    </source>
</evidence>
<evidence type="ECO:0000256" key="9">
    <source>
        <dbReference type="ARBA" id="ARBA00023237"/>
    </source>
</evidence>
<dbReference type="InterPro" id="IPR037066">
    <property type="entry name" value="Plug_dom_sf"/>
</dbReference>
<keyword evidence="6 11" id="KW-0798">TonB box</keyword>
<dbReference type="InterPro" id="IPR039426">
    <property type="entry name" value="TonB-dep_rcpt-like"/>
</dbReference>
<evidence type="ECO:0000256" key="6">
    <source>
        <dbReference type="ARBA" id="ARBA00023077"/>
    </source>
</evidence>
<dbReference type="PROSITE" id="PS52016">
    <property type="entry name" value="TONB_DEPENDENT_REC_3"/>
    <property type="match status" value="1"/>
</dbReference>
<evidence type="ECO:0000313" key="16">
    <source>
        <dbReference type="Proteomes" id="UP001216139"/>
    </source>
</evidence>
<keyword evidence="4 10" id="KW-0812">Transmembrane</keyword>
<keyword evidence="3 10" id="KW-1134">Transmembrane beta strand</keyword>
<evidence type="ECO:0000256" key="2">
    <source>
        <dbReference type="ARBA" id="ARBA00022448"/>
    </source>
</evidence>
<comment type="subcellular location">
    <subcellularLocation>
        <location evidence="1 10">Cell outer membrane</location>
        <topology evidence="1 10">Multi-pass membrane protein</topology>
    </subcellularLocation>
</comment>
<dbReference type="Gene3D" id="2.40.170.20">
    <property type="entry name" value="TonB-dependent receptor, beta-barrel domain"/>
    <property type="match status" value="1"/>
</dbReference>
<organism evidence="15 16">
    <name type="scientific">Mucilaginibacter jinjuensis</name>
    <dbReference type="NCBI Taxonomy" id="1176721"/>
    <lineage>
        <taxon>Bacteria</taxon>
        <taxon>Pseudomonadati</taxon>
        <taxon>Bacteroidota</taxon>
        <taxon>Sphingobacteriia</taxon>
        <taxon>Sphingobacteriales</taxon>
        <taxon>Sphingobacteriaceae</taxon>
        <taxon>Mucilaginibacter</taxon>
    </lineage>
</organism>
<dbReference type="PANTHER" id="PTHR30069">
    <property type="entry name" value="TONB-DEPENDENT OUTER MEMBRANE RECEPTOR"/>
    <property type="match status" value="1"/>
</dbReference>
<dbReference type="Pfam" id="PF13715">
    <property type="entry name" value="CarbopepD_reg_2"/>
    <property type="match status" value="1"/>
</dbReference>
<evidence type="ECO:0000313" key="15">
    <source>
        <dbReference type="EMBL" id="WCT14308.1"/>
    </source>
</evidence>
<keyword evidence="7 10" id="KW-0472">Membrane</keyword>
<keyword evidence="16" id="KW-1185">Reference proteome</keyword>
<evidence type="ECO:0000256" key="1">
    <source>
        <dbReference type="ARBA" id="ARBA00004571"/>
    </source>
</evidence>
<dbReference type="InterPro" id="IPR000531">
    <property type="entry name" value="Beta-barrel_TonB"/>
</dbReference>
<dbReference type="Gene3D" id="2.170.130.10">
    <property type="entry name" value="TonB-dependent receptor, plug domain"/>
    <property type="match status" value="1"/>
</dbReference>
<dbReference type="Gene3D" id="2.60.40.1120">
    <property type="entry name" value="Carboxypeptidase-like, regulatory domain"/>
    <property type="match status" value="1"/>
</dbReference>
<dbReference type="Pfam" id="PF07715">
    <property type="entry name" value="Plug"/>
    <property type="match status" value="1"/>
</dbReference>
<name>A0ABY7TDN5_9SPHI</name>
<evidence type="ECO:0000256" key="4">
    <source>
        <dbReference type="ARBA" id="ARBA00022692"/>
    </source>
</evidence>
<evidence type="ECO:0000256" key="12">
    <source>
        <dbReference type="SAM" id="SignalP"/>
    </source>
</evidence>
<keyword evidence="2 10" id="KW-0813">Transport</keyword>
<dbReference type="SUPFAM" id="SSF49464">
    <property type="entry name" value="Carboxypeptidase regulatory domain-like"/>
    <property type="match status" value="1"/>
</dbReference>
<proteinExistence type="inferred from homology"/>
<dbReference type="SUPFAM" id="SSF56935">
    <property type="entry name" value="Porins"/>
    <property type="match status" value="1"/>
</dbReference>
<accession>A0ABY7TDN5</accession>